<evidence type="ECO:0000313" key="3">
    <source>
        <dbReference type="Proteomes" id="UP000008864"/>
    </source>
</evidence>
<keyword evidence="3" id="KW-1185">Reference proteome</keyword>
<keyword evidence="1" id="KW-0812">Transmembrane</keyword>
<evidence type="ECO:0000256" key="1">
    <source>
        <dbReference type="SAM" id="Phobius"/>
    </source>
</evidence>
<dbReference type="AlphaFoldDB" id="A0A080WGM2"/>
<dbReference type="Proteomes" id="UP000008864">
    <property type="component" value="Unassembled WGS sequence"/>
</dbReference>
<protein>
    <submittedName>
        <fullName evidence="2">Uncharacterized protein</fullName>
    </submittedName>
</protein>
<dbReference type="GeneID" id="71777429"/>
<reference evidence="3" key="1">
    <citation type="journal article" date="2012" name="MBio">
        <title>Comparative genome analysis of Trichophyton rubrum and related dermatophytes reveals candidate genes involved in infection.</title>
        <authorList>
            <person name="Martinez D.A."/>
            <person name="Oliver B.G."/>
            <person name="Graeser Y."/>
            <person name="Goldberg J.M."/>
            <person name="Li W."/>
            <person name="Martinez-Rossi N.M."/>
            <person name="Monod M."/>
            <person name="Shelest E."/>
            <person name="Barton R.C."/>
            <person name="Birch E."/>
            <person name="Brakhage A.A."/>
            <person name="Chen Z."/>
            <person name="Gurr S.J."/>
            <person name="Heiman D."/>
            <person name="Heitman J."/>
            <person name="Kosti I."/>
            <person name="Rossi A."/>
            <person name="Saif S."/>
            <person name="Samalova M."/>
            <person name="Saunders C.W."/>
            <person name="Shea T."/>
            <person name="Summerbell R.C."/>
            <person name="Xu J."/>
            <person name="Young S."/>
            <person name="Zeng Q."/>
            <person name="Birren B.W."/>
            <person name="Cuomo C.A."/>
            <person name="White T.C."/>
        </authorList>
    </citation>
    <scope>NUCLEOTIDE SEQUENCE [LARGE SCALE GENOMIC DNA]</scope>
    <source>
        <strain evidence="3">ATCC MYA-4607 / CBS 118892</strain>
    </source>
</reference>
<sequence>MLAMRAMFGTPVRHIIAEHRRRSRPRAASRPISFVPLYLTSTRHDNLLIDDSHITRSVLSSIVTTTLRRWREPNIMHAIVKLRSRASLASLCPGWVGPWNSGSPMSTAFCPMKMAEAHTSWSRQKKTNWMYGSIKYFRASRNVVGALVLRSVEDLMIRSFVLLVLFLFFFHPFSFFGLSLGLQSRCKSDPWSRSLTPPLLRALPVSYGVHSSFDV</sequence>
<dbReference type="VEuPathDB" id="FungiDB:TERG_12159"/>
<dbReference type="HOGENOM" id="CLU_1284094_0_0_1"/>
<proteinExistence type="predicted"/>
<keyword evidence="1" id="KW-1133">Transmembrane helix</keyword>
<dbReference type="RefSeq" id="XP_047606320.1">
    <property type="nucleotide sequence ID" value="XM_047751160.1"/>
</dbReference>
<name>A0A080WGM2_TRIRC</name>
<evidence type="ECO:0000313" key="2">
    <source>
        <dbReference type="EMBL" id="KFL61631.1"/>
    </source>
</evidence>
<organism evidence="2 3">
    <name type="scientific">Trichophyton rubrum (strain ATCC MYA-4607 / CBS 118892)</name>
    <name type="common">Athlete's foot fungus</name>
    <dbReference type="NCBI Taxonomy" id="559305"/>
    <lineage>
        <taxon>Eukaryota</taxon>
        <taxon>Fungi</taxon>
        <taxon>Dikarya</taxon>
        <taxon>Ascomycota</taxon>
        <taxon>Pezizomycotina</taxon>
        <taxon>Eurotiomycetes</taxon>
        <taxon>Eurotiomycetidae</taxon>
        <taxon>Onygenales</taxon>
        <taxon>Arthrodermataceae</taxon>
        <taxon>Trichophyton</taxon>
    </lineage>
</organism>
<feature type="transmembrane region" description="Helical" evidence="1">
    <location>
        <begin position="160"/>
        <end position="182"/>
    </location>
</feature>
<accession>A0A080WGM2</accession>
<gene>
    <name evidence="2" type="ORF">TERG_12159</name>
</gene>
<dbReference type="InParanoid" id="A0A080WGM2"/>
<keyword evidence="1" id="KW-0472">Membrane</keyword>
<dbReference type="EMBL" id="GG700651">
    <property type="protein sequence ID" value="KFL61631.1"/>
    <property type="molecule type" value="Genomic_DNA"/>
</dbReference>